<protein>
    <submittedName>
        <fullName evidence="3">Short-chain dehydrogenase</fullName>
    </submittedName>
</protein>
<comment type="similarity">
    <text evidence="1">Belongs to the short-chain dehydrogenases/reductases (SDR) family.</text>
</comment>
<dbReference type="EMBL" id="NPMS01000005">
    <property type="protein sequence ID" value="OZU88279.1"/>
    <property type="molecule type" value="Genomic_DNA"/>
</dbReference>
<evidence type="ECO:0000256" key="1">
    <source>
        <dbReference type="ARBA" id="ARBA00006484"/>
    </source>
</evidence>
<dbReference type="PROSITE" id="PS00061">
    <property type="entry name" value="ADH_SHORT"/>
    <property type="match status" value="1"/>
</dbReference>
<evidence type="ECO:0000313" key="4">
    <source>
        <dbReference type="Proteomes" id="UP000216498"/>
    </source>
</evidence>
<dbReference type="PRINTS" id="PR00081">
    <property type="entry name" value="GDHRDH"/>
</dbReference>
<dbReference type="GO" id="GO:0008206">
    <property type="term" value="P:bile acid metabolic process"/>
    <property type="evidence" value="ECO:0007669"/>
    <property type="project" value="UniProtKB-ARBA"/>
</dbReference>
<proteinExistence type="inferred from homology"/>
<keyword evidence="2" id="KW-0560">Oxidoreductase</keyword>
<reference evidence="3 4" key="1">
    <citation type="submission" date="2017-08" db="EMBL/GenBank/DDBJ databases">
        <title>Virgibacillus indicus sp. nov. and Virgibacillus profoundi sp. nov, two moderately halophilic bacteria isolated from marine sediment by using the Microfluidic Streak Plate.</title>
        <authorList>
            <person name="Xu B."/>
            <person name="Hu B."/>
            <person name="Wang J."/>
            <person name="Zhu Y."/>
            <person name="Huang L."/>
            <person name="Du W."/>
            <person name="Huang Y."/>
        </authorList>
    </citation>
    <scope>NUCLEOTIDE SEQUENCE [LARGE SCALE GENOMIC DNA]</scope>
    <source>
        <strain evidence="3 4">IO3-P2-C2</strain>
    </source>
</reference>
<dbReference type="CDD" id="cd05233">
    <property type="entry name" value="SDR_c"/>
    <property type="match status" value="1"/>
</dbReference>
<dbReference type="AlphaFoldDB" id="A0A265NA00"/>
<dbReference type="PANTHER" id="PTHR42879">
    <property type="entry name" value="3-OXOACYL-(ACYL-CARRIER-PROTEIN) REDUCTASE"/>
    <property type="match status" value="1"/>
</dbReference>
<dbReference type="Proteomes" id="UP000216498">
    <property type="component" value="Unassembled WGS sequence"/>
</dbReference>
<dbReference type="Gene3D" id="3.40.50.720">
    <property type="entry name" value="NAD(P)-binding Rossmann-like Domain"/>
    <property type="match status" value="1"/>
</dbReference>
<dbReference type="NCBIfam" id="NF005559">
    <property type="entry name" value="PRK07231.1"/>
    <property type="match status" value="1"/>
</dbReference>
<dbReference type="FunFam" id="3.40.50.720:FF:000084">
    <property type="entry name" value="Short-chain dehydrogenase reductase"/>
    <property type="match status" value="1"/>
</dbReference>
<organism evidence="3 4">
    <name type="scientific">Virgibacillus indicus</name>
    <dbReference type="NCBI Taxonomy" id="2024554"/>
    <lineage>
        <taxon>Bacteria</taxon>
        <taxon>Bacillati</taxon>
        <taxon>Bacillota</taxon>
        <taxon>Bacilli</taxon>
        <taxon>Bacillales</taxon>
        <taxon>Bacillaceae</taxon>
        <taxon>Virgibacillus</taxon>
    </lineage>
</organism>
<evidence type="ECO:0000313" key="3">
    <source>
        <dbReference type="EMBL" id="OZU88279.1"/>
    </source>
</evidence>
<accession>A0A265NA00</accession>
<dbReference type="GO" id="GO:0016491">
    <property type="term" value="F:oxidoreductase activity"/>
    <property type="evidence" value="ECO:0007669"/>
    <property type="project" value="UniProtKB-KW"/>
</dbReference>
<sequence>MRLNNQVAIITGSGRGIGKGIAEVFAREGAIVVIATIDKEEGRNTAEQINMNGGKAFFIQTDVSDVNSITQMVKEVNDNFGEIDTLVNNAGITIIKPMEEAGVELWDELMNINLRSVFLVSKYVTPLMKKQNNGSIINISSNHAKATIPHAEIYAATKAGINGLTRGMAVSLAEFGIRVNSICPGFTDTPHHQKWLQDKDDPEKANNEIMQMHAANRICQPEDIGKLAVYLASNDSEMMTGEELYLDGGLSTYLFHSKL</sequence>
<dbReference type="InterPro" id="IPR002347">
    <property type="entry name" value="SDR_fam"/>
</dbReference>
<gene>
    <name evidence="3" type="ORF">CIL03_11535</name>
</gene>
<dbReference type="InterPro" id="IPR020904">
    <property type="entry name" value="Sc_DH/Rdtase_CS"/>
</dbReference>
<dbReference type="SUPFAM" id="SSF51735">
    <property type="entry name" value="NAD(P)-binding Rossmann-fold domains"/>
    <property type="match status" value="1"/>
</dbReference>
<keyword evidence="4" id="KW-1185">Reference proteome</keyword>
<comment type="caution">
    <text evidence="3">The sequence shown here is derived from an EMBL/GenBank/DDBJ whole genome shotgun (WGS) entry which is preliminary data.</text>
</comment>
<name>A0A265NA00_9BACI</name>
<evidence type="ECO:0000256" key="2">
    <source>
        <dbReference type="ARBA" id="ARBA00023002"/>
    </source>
</evidence>
<dbReference type="OrthoDB" id="9803333at2"/>
<dbReference type="PANTHER" id="PTHR42879:SF2">
    <property type="entry name" value="3-OXOACYL-[ACYL-CARRIER-PROTEIN] REDUCTASE FABG"/>
    <property type="match status" value="1"/>
</dbReference>
<dbReference type="InterPro" id="IPR050259">
    <property type="entry name" value="SDR"/>
</dbReference>
<dbReference type="RefSeq" id="WP_094886018.1">
    <property type="nucleotide sequence ID" value="NZ_NPMS01000005.1"/>
</dbReference>
<dbReference type="Pfam" id="PF13561">
    <property type="entry name" value="adh_short_C2"/>
    <property type="match status" value="1"/>
</dbReference>
<dbReference type="InterPro" id="IPR036291">
    <property type="entry name" value="NAD(P)-bd_dom_sf"/>
</dbReference>
<dbReference type="PRINTS" id="PR00080">
    <property type="entry name" value="SDRFAMILY"/>
</dbReference>